<organism evidence="1">
    <name type="scientific">Ralstonia solanacearum</name>
    <name type="common">Pseudomonas solanacearum</name>
    <dbReference type="NCBI Taxonomy" id="305"/>
    <lineage>
        <taxon>Bacteria</taxon>
        <taxon>Pseudomonadati</taxon>
        <taxon>Pseudomonadota</taxon>
        <taxon>Betaproteobacteria</taxon>
        <taxon>Burkholderiales</taxon>
        <taxon>Burkholderiaceae</taxon>
        <taxon>Ralstonia</taxon>
        <taxon>Ralstonia solanacearum species complex</taxon>
    </lineage>
</organism>
<accession>A0A0S4VT54</accession>
<dbReference type="EMBL" id="LN899825">
    <property type="protein sequence ID" value="CUV37720.1"/>
    <property type="molecule type" value="Genomic_DNA"/>
</dbReference>
<sequence length="140" mass="15395">MYKRQLVYNEVGLGHPDGSLTWLGSARDGSLTFATSGVLTMKPDAIIKVRFFTTAEGGRNTAVEGQFYACPLFVEGEGQGFDCRLLLEGQRLELGSTYEVPVKFLYREPALSKLAVGKHVLLWEGRDVAKGQVIKIADEP</sequence>
<reference evidence="1" key="1">
    <citation type="submission" date="2015-10" db="EMBL/GenBank/DDBJ databases">
        <authorList>
            <person name="Gilbert D.G."/>
        </authorList>
    </citation>
    <scope>NUCLEOTIDE SEQUENCE</scope>
    <source>
        <strain evidence="1">Phyl III-seqv23</strain>
    </source>
</reference>
<evidence type="ECO:0000313" key="1">
    <source>
        <dbReference type="EMBL" id="CUV37720.1"/>
    </source>
</evidence>
<gene>
    <name evidence="1" type="ORF">TD1301_v1_4890001</name>
</gene>
<dbReference type="AlphaFoldDB" id="A0A0S4VT54"/>
<proteinExistence type="predicted"/>
<protein>
    <submittedName>
        <fullName evidence="1">Uncharacterized protein</fullName>
    </submittedName>
</protein>
<name>A0A0S4VT54_RALSL</name>